<evidence type="ECO:0000259" key="5">
    <source>
        <dbReference type="PROSITE" id="PS51462"/>
    </source>
</evidence>
<evidence type="ECO:0000256" key="1">
    <source>
        <dbReference type="ARBA" id="ARBA00001946"/>
    </source>
</evidence>
<evidence type="ECO:0000256" key="3">
    <source>
        <dbReference type="ARBA" id="ARBA00022842"/>
    </source>
</evidence>
<dbReference type="InterPro" id="IPR020476">
    <property type="entry name" value="Nudix_hydrolase"/>
</dbReference>
<keyword evidence="2 4" id="KW-0378">Hydrolase</keyword>
<protein>
    <submittedName>
        <fullName evidence="6">NUDIX hydrolase</fullName>
    </submittedName>
</protein>
<dbReference type="Pfam" id="PF00293">
    <property type="entry name" value="NUDIX"/>
    <property type="match status" value="1"/>
</dbReference>
<organism evidence="6 7">
    <name type="scientific">Bradyrhizobium canariense</name>
    <dbReference type="NCBI Taxonomy" id="255045"/>
    <lineage>
        <taxon>Bacteria</taxon>
        <taxon>Pseudomonadati</taxon>
        <taxon>Pseudomonadota</taxon>
        <taxon>Alphaproteobacteria</taxon>
        <taxon>Hyphomicrobiales</taxon>
        <taxon>Nitrobacteraceae</taxon>
        <taxon>Bradyrhizobium</taxon>
    </lineage>
</organism>
<dbReference type="Proteomes" id="UP000193884">
    <property type="component" value="Unassembled WGS sequence"/>
</dbReference>
<dbReference type="PANTHER" id="PTHR43222">
    <property type="entry name" value="NUDIX HYDROLASE 23"/>
    <property type="match status" value="1"/>
</dbReference>
<gene>
    <name evidence="6" type="ORF">BST63_30425</name>
</gene>
<keyword evidence="3" id="KW-0460">Magnesium</keyword>
<dbReference type="CDD" id="cd03673">
    <property type="entry name" value="NUDIX_Ap6A_hydrolase"/>
    <property type="match status" value="1"/>
</dbReference>
<dbReference type="PRINTS" id="PR00502">
    <property type="entry name" value="NUDIXFAMILY"/>
</dbReference>
<dbReference type="EMBL" id="NAFK01000174">
    <property type="protein sequence ID" value="OSJ23224.1"/>
    <property type="molecule type" value="Genomic_DNA"/>
</dbReference>
<feature type="domain" description="Nudix hydrolase" evidence="5">
    <location>
        <begin position="5"/>
        <end position="130"/>
    </location>
</feature>
<dbReference type="InterPro" id="IPR020084">
    <property type="entry name" value="NUDIX_hydrolase_CS"/>
</dbReference>
<evidence type="ECO:0000256" key="2">
    <source>
        <dbReference type="ARBA" id="ARBA00022801"/>
    </source>
</evidence>
<dbReference type="RefSeq" id="WP_085385385.1">
    <property type="nucleotide sequence ID" value="NZ_NAFC01000173.1"/>
</dbReference>
<accession>A0ABX3WWU3</accession>
<comment type="cofactor">
    <cofactor evidence="1">
        <name>Mg(2+)</name>
        <dbReference type="ChEBI" id="CHEBI:18420"/>
    </cofactor>
</comment>
<dbReference type="PANTHER" id="PTHR43222:SF9">
    <property type="entry name" value="8-OXO-(D)GTP PHOSPHATASE"/>
    <property type="match status" value="1"/>
</dbReference>
<dbReference type="PROSITE" id="PS00893">
    <property type="entry name" value="NUDIX_BOX"/>
    <property type="match status" value="1"/>
</dbReference>
<name>A0ABX3WWU3_9BRAD</name>
<dbReference type="GO" id="GO:0016787">
    <property type="term" value="F:hydrolase activity"/>
    <property type="evidence" value="ECO:0007669"/>
    <property type="project" value="UniProtKB-KW"/>
</dbReference>
<dbReference type="Gene3D" id="3.90.79.10">
    <property type="entry name" value="Nucleoside Triphosphate Pyrophosphohydrolase"/>
    <property type="match status" value="1"/>
</dbReference>
<dbReference type="SUPFAM" id="SSF55811">
    <property type="entry name" value="Nudix"/>
    <property type="match status" value="1"/>
</dbReference>
<dbReference type="PROSITE" id="PS51462">
    <property type="entry name" value="NUDIX"/>
    <property type="match status" value="1"/>
</dbReference>
<proteinExistence type="inferred from homology"/>
<comment type="caution">
    <text evidence="6">The sequence shown here is derived from an EMBL/GenBank/DDBJ whole genome shotgun (WGS) entry which is preliminary data.</text>
</comment>
<keyword evidence="7" id="KW-1185">Reference proteome</keyword>
<reference evidence="6 7" key="1">
    <citation type="submission" date="2017-03" db="EMBL/GenBank/DDBJ databases">
        <title>Whole genome sequences of fourteen strains of Bradyrhizobium canariense and one strain of Bradyrhizobium japonicum isolated from Lupinus (Papilionoideae: Genisteae) species in Algeria.</title>
        <authorList>
            <person name="Crovadore J."/>
            <person name="Chekireb D."/>
            <person name="Brachmann A."/>
            <person name="Chablais R."/>
            <person name="Cochard B."/>
            <person name="Lefort F."/>
        </authorList>
    </citation>
    <scope>NUCLEOTIDE SEQUENCE [LARGE SCALE GENOMIC DNA]</scope>
    <source>
        <strain evidence="6 7">UBMAN05</strain>
    </source>
</reference>
<evidence type="ECO:0000313" key="6">
    <source>
        <dbReference type="EMBL" id="OSJ23224.1"/>
    </source>
</evidence>
<dbReference type="InterPro" id="IPR015797">
    <property type="entry name" value="NUDIX_hydrolase-like_dom_sf"/>
</dbReference>
<dbReference type="InterPro" id="IPR000086">
    <property type="entry name" value="NUDIX_hydrolase_dom"/>
</dbReference>
<sequence length="188" mass="20417">MARAPVMAAGGIVLRRGAPPLIAVVRQRKRNEWVLPKGKLDDGETPKQAAHREVREETGHDVAIHEFLGTLVYQSGGRSKVVHFWRMEAGGGPVRKLMNDIKVVDWLPLEDALARLSREYERVFLTQVGPIALAAAGLTSSPAPEPPPLATDDVDAALQTLTPAEAGSVGELRHGLLQKMKAWLRGEA</sequence>
<evidence type="ECO:0000256" key="4">
    <source>
        <dbReference type="RuleBase" id="RU003476"/>
    </source>
</evidence>
<comment type="similarity">
    <text evidence="4">Belongs to the Nudix hydrolase family.</text>
</comment>
<evidence type="ECO:0000313" key="7">
    <source>
        <dbReference type="Proteomes" id="UP000193884"/>
    </source>
</evidence>